<feature type="compositionally biased region" description="Low complexity" evidence="1">
    <location>
        <begin position="9"/>
        <end position="26"/>
    </location>
</feature>
<evidence type="ECO:0000256" key="1">
    <source>
        <dbReference type="SAM" id="MobiDB-lite"/>
    </source>
</evidence>
<evidence type="ECO:0000313" key="3">
    <source>
        <dbReference type="Proteomes" id="UP000789901"/>
    </source>
</evidence>
<dbReference type="EMBL" id="CAJVQB010003227">
    <property type="protein sequence ID" value="CAG8601720.1"/>
    <property type="molecule type" value="Genomic_DNA"/>
</dbReference>
<sequence>MENEKNETATETTTTETTKTEITATETTTTLSYKVKNTSNGVKSSDPAINHDSKALHQFFNDNNGPPVMNMKIQGWHKEKSQELSGKSYKNIYTTVIDFEVTLDLSGYILPTAEVIASPSFDEYLEAYIGDENKCKEIILKKTVLWDYDLLYKSILDLARRRGYRYNLSVTYPQSNLIVKAMTDHSFGKNVRTYGFIAAPISWLYKKKFDKLQSQFKMNTSASEWFTQNSTLIEQYITVDQRGGRIVS</sequence>
<reference evidence="2 3" key="1">
    <citation type="submission" date="2021-06" db="EMBL/GenBank/DDBJ databases">
        <authorList>
            <person name="Kallberg Y."/>
            <person name="Tangrot J."/>
            <person name="Rosling A."/>
        </authorList>
    </citation>
    <scope>NUCLEOTIDE SEQUENCE [LARGE SCALE GENOMIC DNA]</scope>
    <source>
        <strain evidence="2 3">120-4 pot B 10/14</strain>
    </source>
</reference>
<comment type="caution">
    <text evidence="2">The sequence shown here is derived from an EMBL/GenBank/DDBJ whole genome shotgun (WGS) entry which is preliminary data.</text>
</comment>
<protein>
    <submittedName>
        <fullName evidence="2">41875_t:CDS:1</fullName>
    </submittedName>
</protein>
<dbReference type="PANTHER" id="PTHR37848:SF1">
    <property type="entry name" value="SUN DOMAIN-CONTAINING PROTEIN"/>
    <property type="match status" value="1"/>
</dbReference>
<feature type="region of interest" description="Disordered" evidence="1">
    <location>
        <begin position="1"/>
        <end position="26"/>
    </location>
</feature>
<organism evidence="2 3">
    <name type="scientific">Gigaspora margarita</name>
    <dbReference type="NCBI Taxonomy" id="4874"/>
    <lineage>
        <taxon>Eukaryota</taxon>
        <taxon>Fungi</taxon>
        <taxon>Fungi incertae sedis</taxon>
        <taxon>Mucoromycota</taxon>
        <taxon>Glomeromycotina</taxon>
        <taxon>Glomeromycetes</taxon>
        <taxon>Diversisporales</taxon>
        <taxon>Gigasporaceae</taxon>
        <taxon>Gigaspora</taxon>
    </lineage>
</organism>
<proteinExistence type="predicted"/>
<dbReference type="Proteomes" id="UP000789901">
    <property type="component" value="Unassembled WGS sequence"/>
</dbReference>
<evidence type="ECO:0000313" key="2">
    <source>
        <dbReference type="EMBL" id="CAG8601720.1"/>
    </source>
</evidence>
<accession>A0ABN7UJY5</accession>
<dbReference type="PANTHER" id="PTHR37848">
    <property type="entry name" value="EXPRESSED PROTEIN"/>
    <property type="match status" value="1"/>
</dbReference>
<keyword evidence="3" id="KW-1185">Reference proteome</keyword>
<gene>
    <name evidence="2" type="ORF">GMARGA_LOCUS6919</name>
</gene>
<name>A0ABN7UJY5_GIGMA</name>